<dbReference type="RefSeq" id="WP_115468127.1">
    <property type="nucleotide sequence ID" value="NZ_QKRA01000004.1"/>
</dbReference>
<keyword evidence="1" id="KW-0732">Signal</keyword>
<dbReference type="OrthoDB" id="9793251at2"/>
<dbReference type="Proteomes" id="UP000254326">
    <property type="component" value="Unassembled WGS sequence"/>
</dbReference>
<dbReference type="PANTHER" id="PTHR35812">
    <property type="entry name" value="LIPOPROTEIN"/>
    <property type="match status" value="1"/>
</dbReference>
<gene>
    <name evidence="3" type="ORF">DN730_10660</name>
</gene>
<feature type="domain" description="Lcl C-terminal" evidence="2">
    <location>
        <begin position="47"/>
        <end position="197"/>
    </location>
</feature>
<reference evidence="3 4" key="1">
    <citation type="submission" date="2018-06" db="EMBL/GenBank/DDBJ databases">
        <title>Marinomonas sp. YLB-05 draft genome sequence.</title>
        <authorList>
            <person name="Yu L."/>
            <person name="Tang X."/>
        </authorList>
    </citation>
    <scope>NUCLEOTIDE SEQUENCE [LARGE SCALE GENOMIC DNA]</scope>
    <source>
        <strain evidence="3 4">YLB-05</strain>
    </source>
</reference>
<evidence type="ECO:0000259" key="2">
    <source>
        <dbReference type="Pfam" id="PF07603"/>
    </source>
</evidence>
<name>A0A370U8G9_9GAMM</name>
<dbReference type="AlphaFoldDB" id="A0A370U8G9"/>
<feature type="chain" id="PRO_5016770425" description="Lcl C-terminal domain-containing protein" evidence="1">
    <location>
        <begin position="21"/>
        <end position="200"/>
    </location>
</feature>
<dbReference type="PROSITE" id="PS51257">
    <property type="entry name" value="PROKAR_LIPOPROTEIN"/>
    <property type="match status" value="1"/>
</dbReference>
<feature type="signal peptide" evidence="1">
    <location>
        <begin position="1"/>
        <end position="20"/>
    </location>
</feature>
<organism evidence="3 4">
    <name type="scientific">Marinomonas piezotolerans</name>
    <dbReference type="NCBI Taxonomy" id="2213058"/>
    <lineage>
        <taxon>Bacteria</taxon>
        <taxon>Pseudomonadati</taxon>
        <taxon>Pseudomonadota</taxon>
        <taxon>Gammaproteobacteria</taxon>
        <taxon>Oceanospirillales</taxon>
        <taxon>Oceanospirillaceae</taxon>
        <taxon>Marinomonas</taxon>
    </lineage>
</organism>
<proteinExistence type="predicted"/>
<evidence type="ECO:0000313" key="3">
    <source>
        <dbReference type="EMBL" id="RDL44089.1"/>
    </source>
</evidence>
<dbReference type="PANTHER" id="PTHR35812:SF1">
    <property type="entry name" value="LIPOPROTEIN"/>
    <property type="match status" value="1"/>
</dbReference>
<accession>A0A370U8G9</accession>
<keyword evidence="4" id="KW-1185">Reference proteome</keyword>
<dbReference type="InterPro" id="IPR011460">
    <property type="entry name" value="Lcl_C"/>
</dbReference>
<protein>
    <recommendedName>
        <fullName evidence="2">Lcl C-terminal domain-containing protein</fullName>
    </recommendedName>
</protein>
<evidence type="ECO:0000256" key="1">
    <source>
        <dbReference type="SAM" id="SignalP"/>
    </source>
</evidence>
<dbReference type="EMBL" id="QKRA01000004">
    <property type="protein sequence ID" value="RDL44089.1"/>
    <property type="molecule type" value="Genomic_DNA"/>
</dbReference>
<sequence length="200" mass="21635">MIKSMTLFAAFSCISWGVSASCDTSSLSPIVATTPTENFIIDTSAEVVTDKTTGLMWKMCMEGMSGSDCRTGSGTQATYLAALQSVATLNSGAGFAGFTDWRLPNLKELRTIVEEKCSRPALNQEVFPPEKDINNPNGSASQNIISDAILFTSTPTSYFDLQDIDVWVVDFSDGSFKKKTVGGESGSDELAYYRLVRDAR</sequence>
<dbReference type="Pfam" id="PF07603">
    <property type="entry name" value="Lcl_C"/>
    <property type="match status" value="1"/>
</dbReference>
<evidence type="ECO:0000313" key="4">
    <source>
        <dbReference type="Proteomes" id="UP000254326"/>
    </source>
</evidence>
<comment type="caution">
    <text evidence="3">The sequence shown here is derived from an EMBL/GenBank/DDBJ whole genome shotgun (WGS) entry which is preliminary data.</text>
</comment>